<proteinExistence type="inferred from homology"/>
<comment type="subcellular location">
    <subcellularLocation>
        <location evidence="10">Mitochondrion matrix</location>
    </subcellularLocation>
    <subcellularLocation>
        <location evidence="10">Nucleus</location>
    </subcellularLocation>
    <subcellularLocation>
        <location evidence="10">Cytoplasm</location>
    </subcellularLocation>
    <text evidence="10">Predominantly in the mitochondria and in the nucleus.</text>
</comment>
<keyword evidence="7 10" id="KW-0496">Mitochondrion</keyword>
<dbReference type="PROSITE" id="PS51684">
    <property type="entry name" value="SAM_MT_TRM5_TYW2"/>
    <property type="match status" value="1"/>
</dbReference>
<dbReference type="Pfam" id="PF02475">
    <property type="entry name" value="TRM5-TYW2_MTfase"/>
    <property type="match status" value="1"/>
</dbReference>
<dbReference type="SUPFAM" id="SSF53335">
    <property type="entry name" value="S-adenosyl-L-methionine-dependent methyltransferases"/>
    <property type="match status" value="1"/>
</dbReference>
<protein>
    <recommendedName>
        <fullName evidence="10">tRNA (guanine(37)-N1)-methyltransferase</fullName>
        <ecNumber evidence="10">2.1.1.228</ecNumber>
    </recommendedName>
    <alternativeName>
        <fullName evidence="10">M1G-methyltransferase</fullName>
    </alternativeName>
    <alternativeName>
        <fullName evidence="10">tRNA [GM37] methyltransferase</fullName>
    </alternativeName>
    <alternativeName>
        <fullName evidence="10">tRNA methyltransferase 5</fullName>
    </alternativeName>
</protein>
<evidence type="ECO:0000256" key="8">
    <source>
        <dbReference type="ARBA" id="ARBA00023242"/>
    </source>
</evidence>
<dbReference type="Pfam" id="PF25133">
    <property type="entry name" value="TYW2_N_2"/>
    <property type="match status" value="1"/>
</dbReference>
<feature type="binding site" evidence="10">
    <location>
        <begin position="317"/>
        <end position="318"/>
    </location>
    <ligand>
        <name>S-adenosyl-L-methionine</name>
        <dbReference type="ChEBI" id="CHEBI:59789"/>
    </ligand>
</feature>
<feature type="domain" description="SAM-dependent methyltransferase TRM5/TYW2-type" evidence="11">
    <location>
        <begin position="161"/>
        <end position="481"/>
    </location>
</feature>
<evidence type="ECO:0000256" key="5">
    <source>
        <dbReference type="ARBA" id="ARBA00022691"/>
    </source>
</evidence>
<dbReference type="EMBL" id="HG793129">
    <property type="protein sequence ID" value="CDK28544.1"/>
    <property type="molecule type" value="Genomic_DNA"/>
</dbReference>
<accession>W6MPE0</accession>
<dbReference type="InterPro" id="IPR029063">
    <property type="entry name" value="SAM-dependent_MTases_sf"/>
</dbReference>
<dbReference type="Proteomes" id="UP000019384">
    <property type="component" value="Unassembled WGS sequence"/>
</dbReference>
<dbReference type="HOGENOM" id="CLU_022610_2_3_1"/>
<evidence type="ECO:0000256" key="4">
    <source>
        <dbReference type="ARBA" id="ARBA00022679"/>
    </source>
</evidence>
<dbReference type="Gene3D" id="3.30.300.110">
    <property type="entry name" value="Met-10+ protein-like domains"/>
    <property type="match status" value="1"/>
</dbReference>
<feature type="binding site" evidence="10">
    <location>
        <position position="250"/>
    </location>
    <ligand>
        <name>S-adenosyl-L-methionine</name>
        <dbReference type="ChEBI" id="CHEBI:59789"/>
    </ligand>
</feature>
<dbReference type="InterPro" id="IPR056743">
    <property type="entry name" value="TRM5-TYW2-like_MTfase"/>
</dbReference>
<dbReference type="GO" id="GO:0005634">
    <property type="term" value="C:nucleus"/>
    <property type="evidence" value="ECO:0007669"/>
    <property type="project" value="UniProtKB-SubCell"/>
</dbReference>
<dbReference type="InterPro" id="IPR030382">
    <property type="entry name" value="MeTrfase_TRM5/TYW2"/>
</dbReference>
<keyword evidence="13" id="KW-1185">Reference proteome</keyword>
<feature type="binding site" evidence="10">
    <location>
        <position position="378"/>
    </location>
    <ligand>
        <name>S-adenosyl-L-methionine</name>
        <dbReference type="ChEBI" id="CHEBI:59789"/>
    </ligand>
</feature>
<gene>
    <name evidence="10" type="primary">TRM5</name>
    <name evidence="12" type="ORF">KUCA_T00004527001</name>
</gene>
<dbReference type="GO" id="GO:0002939">
    <property type="term" value="P:tRNA N1-guanine methylation"/>
    <property type="evidence" value="ECO:0007669"/>
    <property type="project" value="EnsemblFungi"/>
</dbReference>
<evidence type="ECO:0000256" key="3">
    <source>
        <dbReference type="ARBA" id="ARBA00022603"/>
    </source>
</evidence>
<dbReference type="EC" id="2.1.1.228" evidence="10"/>
<dbReference type="InterPro" id="IPR056744">
    <property type="entry name" value="TRM5/TYW2-like_N"/>
</dbReference>
<dbReference type="PANTHER" id="PTHR23245">
    <property type="entry name" value="TRNA METHYLTRANSFERASE"/>
    <property type="match status" value="1"/>
</dbReference>
<reference evidence="12" key="1">
    <citation type="submission" date="2013-12" db="EMBL/GenBank/DDBJ databases">
        <authorList>
            <person name="Genoscope - CEA"/>
        </authorList>
    </citation>
    <scope>NUCLEOTIDE SEQUENCE</scope>
    <source>
        <strain evidence="12">CBS 1993</strain>
    </source>
</reference>
<evidence type="ECO:0000313" key="13">
    <source>
        <dbReference type="Proteomes" id="UP000019384"/>
    </source>
</evidence>
<dbReference type="Gene3D" id="3.40.50.150">
    <property type="entry name" value="Vaccinia Virus protein VP39"/>
    <property type="match status" value="1"/>
</dbReference>
<evidence type="ECO:0000256" key="7">
    <source>
        <dbReference type="ARBA" id="ARBA00023128"/>
    </source>
</evidence>
<dbReference type="GO" id="GO:0052906">
    <property type="term" value="F:tRNA (guanine(37)-N1)-methyltransferase activity"/>
    <property type="evidence" value="ECO:0007669"/>
    <property type="project" value="UniProtKB-UniRule"/>
</dbReference>
<evidence type="ECO:0000259" key="11">
    <source>
        <dbReference type="PROSITE" id="PS51684"/>
    </source>
</evidence>
<sequence>MLFRALRRKIEQKLGRIRMSTVSSEILPPSNQGMKVLDRSLFHTRLPVVCVVFKEPKYIGQFAKNFKQDILRLPGLPYAISLPDHKTEQNRDGKSVVLDHRVKSTGCVEKELSEACLQTIKEWEGTFVDYSFDLDYEFWRADQILRSILPADSKEQIPSGFSKTGHLAHMNLREEFKPYASIIGQVIIDKNPSIKTVVDKLDTIDTTFRTFKMKVIAGEDNFMVEQLENKCKFHFDFSKVYWNSRLSTEHERLVGNFVSKTDAICDVMGGVGPFAIPAAKKLCVTFANDLNPESYKYLKVNIQENKVEGFVQPFNTDGKKFIWEAPRLLYEFSNKTKVIHRTEVKVSKTKDSSNKKHKKSVITEDVTIPTFFAHYIMNLPDSAITFLSDYVGLFTKAFPDLTQQQVETLPGFRLPTIHVYHFEKFSPDEPEPSNVELCHRMHAKVVKLIGFEIAFEELEFHNVRAVSPTKPMYCISFRLPSAVAFRR</sequence>
<evidence type="ECO:0000256" key="2">
    <source>
        <dbReference type="ARBA" id="ARBA00022490"/>
    </source>
</evidence>
<dbReference type="HAMAP" id="MF_03152">
    <property type="entry name" value="TRM5"/>
    <property type="match status" value="1"/>
</dbReference>
<keyword evidence="6 10" id="KW-0819">tRNA processing</keyword>
<reference evidence="12" key="2">
    <citation type="submission" date="2014-02" db="EMBL/GenBank/DDBJ databases">
        <title>Complete DNA sequence of /Kuraishia capsulata/ illustrates novel genomic features among budding yeasts (/Saccharomycotina/).</title>
        <authorList>
            <person name="Morales L."/>
            <person name="Noel B."/>
            <person name="Porcel B."/>
            <person name="Marcet-Houben M."/>
            <person name="Hullo M-F."/>
            <person name="Sacerdot C."/>
            <person name="Tekaia F."/>
            <person name="Leh-Louis V."/>
            <person name="Despons L."/>
            <person name="Khanna V."/>
            <person name="Aury J-M."/>
            <person name="Barbe V."/>
            <person name="Couloux A."/>
            <person name="Labadie K."/>
            <person name="Pelletier E."/>
            <person name="Souciet J-L."/>
            <person name="Boekhout T."/>
            <person name="Gabaldon T."/>
            <person name="Wincker P."/>
            <person name="Dujon B."/>
        </authorList>
    </citation>
    <scope>NUCLEOTIDE SEQUENCE</scope>
    <source>
        <strain evidence="12">CBS 1993</strain>
    </source>
</reference>
<evidence type="ECO:0000256" key="10">
    <source>
        <dbReference type="HAMAP-Rule" id="MF_03152"/>
    </source>
</evidence>
<keyword evidence="3 10" id="KW-0489">Methyltransferase</keyword>
<dbReference type="GO" id="GO:0005759">
    <property type="term" value="C:mitochondrial matrix"/>
    <property type="evidence" value="ECO:0007669"/>
    <property type="project" value="UniProtKB-SubCell"/>
</dbReference>
<keyword evidence="2 10" id="KW-0963">Cytoplasm</keyword>
<dbReference type="OrthoDB" id="408788at2759"/>
<comment type="similarity">
    <text evidence="1">Belongs to the class I-like SAM-binding methyltransferase superfamily. TRM5/TYW2 family.</text>
</comment>
<keyword evidence="4 10" id="KW-0808">Transferase</keyword>
<evidence type="ECO:0000256" key="9">
    <source>
        <dbReference type="ARBA" id="ARBA00047783"/>
    </source>
</evidence>
<dbReference type="InterPro" id="IPR025792">
    <property type="entry name" value="tRNA_Gua_MeTrfase_euk"/>
</dbReference>
<evidence type="ECO:0000256" key="1">
    <source>
        <dbReference type="ARBA" id="ARBA00009775"/>
    </source>
</evidence>
<dbReference type="STRING" id="1382522.W6MPE0"/>
<keyword evidence="5 10" id="KW-0949">S-adenosyl-L-methionine</keyword>
<name>W6MPE0_9ASCO</name>
<organism evidence="12 13">
    <name type="scientific">Kuraishia capsulata CBS 1993</name>
    <dbReference type="NCBI Taxonomy" id="1382522"/>
    <lineage>
        <taxon>Eukaryota</taxon>
        <taxon>Fungi</taxon>
        <taxon>Dikarya</taxon>
        <taxon>Ascomycota</taxon>
        <taxon>Saccharomycotina</taxon>
        <taxon>Pichiomycetes</taxon>
        <taxon>Pichiales</taxon>
        <taxon>Pichiaceae</taxon>
        <taxon>Kuraishia</taxon>
    </lineage>
</organism>
<evidence type="ECO:0000313" key="12">
    <source>
        <dbReference type="EMBL" id="CDK28544.1"/>
    </source>
</evidence>
<dbReference type="GO" id="GO:0070901">
    <property type="term" value="P:mitochondrial tRNA methylation"/>
    <property type="evidence" value="ECO:0007669"/>
    <property type="project" value="EnsemblFungi"/>
</dbReference>
<dbReference type="AlphaFoldDB" id="W6MPE0"/>
<comment type="function">
    <text evidence="10">Specifically methylates the N1 position of guanosine-37 in various cytoplasmic and mitochondrial tRNAs. Methylation is not dependent on the nature of the nucleoside 5' of the target nucleoside. This is the first step in the biosynthesis of wybutosine (yW), a modified base adjacent to the anticodon of tRNAs and required for accurate decoding.</text>
</comment>
<comment type="similarity">
    <text evidence="10">Belongs to the TRM5 / TYW2 family.</text>
</comment>
<comment type="catalytic activity">
    <reaction evidence="9 10">
        <text>guanosine(37) in tRNA + S-adenosyl-L-methionine = N(1)-methylguanosine(37) in tRNA + S-adenosyl-L-homocysteine + H(+)</text>
        <dbReference type="Rhea" id="RHEA:36899"/>
        <dbReference type="Rhea" id="RHEA-COMP:10145"/>
        <dbReference type="Rhea" id="RHEA-COMP:10147"/>
        <dbReference type="ChEBI" id="CHEBI:15378"/>
        <dbReference type="ChEBI" id="CHEBI:57856"/>
        <dbReference type="ChEBI" id="CHEBI:59789"/>
        <dbReference type="ChEBI" id="CHEBI:73542"/>
        <dbReference type="ChEBI" id="CHEBI:74269"/>
        <dbReference type="EC" id="2.1.1.228"/>
    </reaction>
</comment>
<dbReference type="PANTHER" id="PTHR23245:SF36">
    <property type="entry name" value="TRNA (GUANINE(37)-N1)-METHYLTRANSFERASE"/>
    <property type="match status" value="1"/>
</dbReference>
<evidence type="ECO:0000256" key="6">
    <source>
        <dbReference type="ARBA" id="ARBA00022694"/>
    </source>
</evidence>
<comment type="subunit">
    <text evidence="10">Monomer.</text>
</comment>
<keyword evidence="8 10" id="KW-0539">Nucleus</keyword>
<dbReference type="FunFam" id="3.30.300.110:FF:000001">
    <property type="entry name" value="tRNA (guanine(37)-N1)-methyltransferase"/>
    <property type="match status" value="1"/>
</dbReference>
<feature type="binding site" evidence="10">
    <location>
        <begin position="289"/>
        <end position="290"/>
    </location>
    <ligand>
        <name>S-adenosyl-L-methionine</name>
        <dbReference type="ChEBI" id="CHEBI:59789"/>
    </ligand>
</feature>